<evidence type="ECO:0000256" key="1">
    <source>
        <dbReference type="SAM" id="MobiDB-lite"/>
    </source>
</evidence>
<accession>A0A448X4K6</accession>
<dbReference type="Proteomes" id="UP000784294">
    <property type="component" value="Unassembled WGS sequence"/>
</dbReference>
<gene>
    <name evidence="2" type="ORF">PXEA_LOCUS21352</name>
</gene>
<sequence length="253" mass="28127">MKVVGIRLARRAGGNPFVSAKRGGSYQLSLGGNSVPWQLAVSRKASEAHLHPAPPSKGLRESSNRPREAVVTAPPRPWQLGESRPMPSSRMLKWRVNVLSTPISPFVLPTRRHADDMQRGEEQSGDERHALRPIPIGHDNHPLEAALVQLSDRLSRRLPRPSRLSRTDGLTHFAARRSDTLTKAPSPKRRRCGTEVRELSEDWAIRLADWLVKRAMLKRCLLFNQSVQAANPRPGSRHPNAPTPLPGAKWASA</sequence>
<feature type="region of interest" description="Disordered" evidence="1">
    <location>
        <begin position="46"/>
        <end position="86"/>
    </location>
</feature>
<feature type="compositionally biased region" description="Basic and acidic residues" evidence="1">
    <location>
        <begin position="58"/>
        <end position="68"/>
    </location>
</feature>
<dbReference type="AlphaFoldDB" id="A0A448X4K6"/>
<name>A0A448X4K6_9PLAT</name>
<protein>
    <submittedName>
        <fullName evidence="2">Uncharacterized protein</fullName>
    </submittedName>
</protein>
<keyword evidence="3" id="KW-1185">Reference proteome</keyword>
<feature type="region of interest" description="Disordered" evidence="1">
    <location>
        <begin position="229"/>
        <end position="253"/>
    </location>
</feature>
<feature type="region of interest" description="Disordered" evidence="1">
    <location>
        <begin position="159"/>
        <end position="193"/>
    </location>
</feature>
<evidence type="ECO:0000313" key="2">
    <source>
        <dbReference type="EMBL" id="VEL27912.1"/>
    </source>
</evidence>
<proteinExistence type="predicted"/>
<reference evidence="2" key="1">
    <citation type="submission" date="2018-11" db="EMBL/GenBank/DDBJ databases">
        <authorList>
            <consortium name="Pathogen Informatics"/>
        </authorList>
    </citation>
    <scope>NUCLEOTIDE SEQUENCE</scope>
</reference>
<organism evidence="2 3">
    <name type="scientific">Protopolystoma xenopodis</name>
    <dbReference type="NCBI Taxonomy" id="117903"/>
    <lineage>
        <taxon>Eukaryota</taxon>
        <taxon>Metazoa</taxon>
        <taxon>Spiralia</taxon>
        <taxon>Lophotrochozoa</taxon>
        <taxon>Platyhelminthes</taxon>
        <taxon>Monogenea</taxon>
        <taxon>Polyopisthocotylea</taxon>
        <taxon>Polystomatidea</taxon>
        <taxon>Polystomatidae</taxon>
        <taxon>Protopolystoma</taxon>
    </lineage>
</organism>
<evidence type="ECO:0000313" key="3">
    <source>
        <dbReference type="Proteomes" id="UP000784294"/>
    </source>
</evidence>
<dbReference type="EMBL" id="CAAALY010090938">
    <property type="protein sequence ID" value="VEL27912.1"/>
    <property type="molecule type" value="Genomic_DNA"/>
</dbReference>
<comment type="caution">
    <text evidence="2">The sequence shown here is derived from an EMBL/GenBank/DDBJ whole genome shotgun (WGS) entry which is preliminary data.</text>
</comment>